<dbReference type="AlphaFoldDB" id="A7SLN1"/>
<dbReference type="FunCoup" id="A7SLN1">
    <property type="interactions" value="25"/>
</dbReference>
<proteinExistence type="inferred from homology"/>
<accession>A7SLN1</accession>
<keyword evidence="12" id="KW-1185">Reference proteome</keyword>
<feature type="non-terminal residue" evidence="11">
    <location>
        <position position="202"/>
    </location>
</feature>
<evidence type="ECO:0000313" key="11">
    <source>
        <dbReference type="EMBL" id="EDO35378.1"/>
    </source>
</evidence>
<evidence type="ECO:0000256" key="6">
    <source>
        <dbReference type="ARBA" id="ARBA00022968"/>
    </source>
</evidence>
<evidence type="ECO:0000256" key="3">
    <source>
        <dbReference type="ARBA" id="ARBA00022676"/>
    </source>
</evidence>
<reference evidence="11 12" key="1">
    <citation type="journal article" date="2007" name="Science">
        <title>Sea anemone genome reveals ancestral eumetazoan gene repertoire and genomic organization.</title>
        <authorList>
            <person name="Putnam N.H."/>
            <person name="Srivastava M."/>
            <person name="Hellsten U."/>
            <person name="Dirks B."/>
            <person name="Chapman J."/>
            <person name="Salamov A."/>
            <person name="Terry A."/>
            <person name="Shapiro H."/>
            <person name="Lindquist E."/>
            <person name="Kapitonov V.V."/>
            <person name="Jurka J."/>
            <person name="Genikhovich G."/>
            <person name="Grigoriev I.V."/>
            <person name="Lucas S.M."/>
            <person name="Steele R.E."/>
            <person name="Finnerty J.R."/>
            <person name="Technau U."/>
            <person name="Martindale M.Q."/>
            <person name="Rokhsar D.S."/>
        </authorList>
    </citation>
    <scope>NUCLEOTIDE SEQUENCE [LARGE SCALE GENOMIC DNA]</scope>
    <source>
        <strain evidence="12">CH2 X CH6</strain>
    </source>
</reference>
<keyword evidence="4" id="KW-0808">Transferase</keyword>
<keyword evidence="3 10" id="KW-0328">Glycosyltransferase</keyword>
<dbReference type="KEGG" id="nve:5506803"/>
<protein>
    <recommendedName>
        <fullName evidence="10">Hexosyltransferase</fullName>
        <ecNumber evidence="10">2.4.1.-</ecNumber>
    </recommendedName>
</protein>
<dbReference type="Gene3D" id="3.90.550.50">
    <property type="match status" value="1"/>
</dbReference>
<dbReference type="GO" id="GO:0016758">
    <property type="term" value="F:hexosyltransferase activity"/>
    <property type="evidence" value="ECO:0007669"/>
    <property type="project" value="InterPro"/>
</dbReference>
<evidence type="ECO:0000256" key="2">
    <source>
        <dbReference type="ARBA" id="ARBA00008661"/>
    </source>
</evidence>
<keyword evidence="9" id="KW-0472">Membrane</keyword>
<feature type="non-terminal residue" evidence="11">
    <location>
        <position position="1"/>
    </location>
</feature>
<evidence type="ECO:0000256" key="10">
    <source>
        <dbReference type="RuleBase" id="RU363063"/>
    </source>
</evidence>
<dbReference type="PANTHER" id="PTHR11214:SF376">
    <property type="entry name" value="HEXOSYLTRANSFERASE"/>
    <property type="match status" value="1"/>
</dbReference>
<evidence type="ECO:0000256" key="7">
    <source>
        <dbReference type="ARBA" id="ARBA00022989"/>
    </source>
</evidence>
<evidence type="ECO:0000256" key="5">
    <source>
        <dbReference type="ARBA" id="ARBA00022692"/>
    </source>
</evidence>
<evidence type="ECO:0000313" key="12">
    <source>
        <dbReference type="Proteomes" id="UP000001593"/>
    </source>
</evidence>
<dbReference type="PhylomeDB" id="A7SLN1"/>
<evidence type="ECO:0000256" key="4">
    <source>
        <dbReference type="ARBA" id="ARBA00022679"/>
    </source>
</evidence>
<comment type="similarity">
    <text evidence="2 10">Belongs to the glycosyltransferase 31 family.</text>
</comment>
<dbReference type="Pfam" id="PF01762">
    <property type="entry name" value="Galactosyl_T"/>
    <property type="match status" value="1"/>
</dbReference>
<name>A7SLN1_NEMVE</name>
<dbReference type="Proteomes" id="UP000001593">
    <property type="component" value="Unassembled WGS sequence"/>
</dbReference>
<evidence type="ECO:0000256" key="1">
    <source>
        <dbReference type="ARBA" id="ARBA00004323"/>
    </source>
</evidence>
<dbReference type="EC" id="2.4.1.-" evidence="10"/>
<dbReference type="InterPro" id="IPR002659">
    <property type="entry name" value="Glyco_trans_31"/>
</dbReference>
<dbReference type="OMA" id="NERCAYG"/>
<dbReference type="GO" id="GO:0006493">
    <property type="term" value="P:protein O-linked glycosylation"/>
    <property type="evidence" value="ECO:0000318"/>
    <property type="project" value="GO_Central"/>
</dbReference>
<dbReference type="GO" id="GO:0016757">
    <property type="term" value="F:glycosyltransferase activity"/>
    <property type="evidence" value="ECO:0000318"/>
    <property type="project" value="GO_Central"/>
</dbReference>
<dbReference type="HOGENOM" id="CLU_036849_6_1_1"/>
<keyword evidence="5" id="KW-0812">Transmembrane</keyword>
<keyword evidence="6" id="KW-0735">Signal-anchor</keyword>
<dbReference type="InParanoid" id="A7SLN1"/>
<keyword evidence="7" id="KW-1133">Transmembrane helix</keyword>
<dbReference type="EMBL" id="DS469700">
    <property type="protein sequence ID" value="EDO35378.1"/>
    <property type="molecule type" value="Genomic_DNA"/>
</dbReference>
<dbReference type="FunFam" id="3.90.550.50:FF:000049">
    <property type="entry name" value="Hexosyltransferase"/>
    <property type="match status" value="1"/>
</dbReference>
<evidence type="ECO:0000256" key="9">
    <source>
        <dbReference type="ARBA" id="ARBA00023136"/>
    </source>
</evidence>
<sequence>FLVIMVHSGVHSPVHRHRRDAIRQTYANETYSQGNRLLLYKVIFVLGFSEDDTINNGTAHEALENNDLIIGDFKDNYINLIIKVFMGFKWIHENLRTQFVAKCDDDFYLNVPRILDSLLTTPHHQRFFAGRVWWKAYVLRDIKSKHAISKRYYDKKFYPPYCDGFYVFTTNLLPHFINLTSKYRPFHVEDAYLGILLKHMGV</sequence>
<dbReference type="eggNOG" id="KOG2287">
    <property type="taxonomic scope" value="Eukaryota"/>
</dbReference>
<dbReference type="OrthoDB" id="6022067at2759"/>
<organism evidence="11 12">
    <name type="scientific">Nematostella vectensis</name>
    <name type="common">Starlet sea anemone</name>
    <dbReference type="NCBI Taxonomy" id="45351"/>
    <lineage>
        <taxon>Eukaryota</taxon>
        <taxon>Metazoa</taxon>
        <taxon>Cnidaria</taxon>
        <taxon>Anthozoa</taxon>
        <taxon>Hexacorallia</taxon>
        <taxon>Actiniaria</taxon>
        <taxon>Edwardsiidae</taxon>
        <taxon>Nematostella</taxon>
    </lineage>
</organism>
<dbReference type="GO" id="GO:0000139">
    <property type="term" value="C:Golgi membrane"/>
    <property type="evidence" value="ECO:0000318"/>
    <property type="project" value="GO_Central"/>
</dbReference>
<comment type="subcellular location">
    <subcellularLocation>
        <location evidence="1 10">Golgi apparatus membrane</location>
        <topology evidence="1 10">Single-pass type II membrane protein</topology>
    </subcellularLocation>
</comment>
<dbReference type="PANTHER" id="PTHR11214">
    <property type="entry name" value="BETA-1,3-N-ACETYLGLUCOSAMINYLTRANSFERASE"/>
    <property type="match status" value="1"/>
</dbReference>
<gene>
    <name evidence="11" type="ORF">NEMVEDRAFT_v1g122879</name>
</gene>
<keyword evidence="8 10" id="KW-0333">Golgi apparatus</keyword>
<evidence type="ECO:0000256" key="8">
    <source>
        <dbReference type="ARBA" id="ARBA00023034"/>
    </source>
</evidence>